<comment type="caution">
    <text evidence="1">The sequence shown here is derived from an EMBL/GenBank/DDBJ whole genome shotgun (WGS) entry which is preliminary data.</text>
</comment>
<reference evidence="1 2" key="1">
    <citation type="journal article" date="2021" name="Elife">
        <title>Chloroplast acquisition without the gene transfer in kleptoplastic sea slugs, Plakobranchus ocellatus.</title>
        <authorList>
            <person name="Maeda T."/>
            <person name="Takahashi S."/>
            <person name="Yoshida T."/>
            <person name="Shimamura S."/>
            <person name="Takaki Y."/>
            <person name="Nagai Y."/>
            <person name="Toyoda A."/>
            <person name="Suzuki Y."/>
            <person name="Arimoto A."/>
            <person name="Ishii H."/>
            <person name="Satoh N."/>
            <person name="Nishiyama T."/>
            <person name="Hasebe M."/>
            <person name="Maruyama T."/>
            <person name="Minagawa J."/>
            <person name="Obokata J."/>
            <person name="Shigenobu S."/>
        </authorList>
    </citation>
    <scope>NUCLEOTIDE SEQUENCE [LARGE SCALE GENOMIC DNA]</scope>
</reference>
<gene>
    <name evidence="1" type="ORF">ElyMa_004156300</name>
</gene>
<protein>
    <submittedName>
        <fullName evidence="1">Uncharacterized protein</fullName>
    </submittedName>
</protein>
<feature type="non-terminal residue" evidence="1">
    <location>
        <position position="53"/>
    </location>
</feature>
<evidence type="ECO:0000313" key="1">
    <source>
        <dbReference type="EMBL" id="GFR84688.1"/>
    </source>
</evidence>
<dbReference type="EMBL" id="BMAT01008419">
    <property type="protein sequence ID" value="GFR84688.1"/>
    <property type="molecule type" value="Genomic_DNA"/>
</dbReference>
<proteinExistence type="predicted"/>
<accession>A0AAV4GGQ5</accession>
<name>A0AAV4GGQ5_9GAST</name>
<keyword evidence="2" id="KW-1185">Reference proteome</keyword>
<organism evidence="1 2">
    <name type="scientific">Elysia marginata</name>
    <dbReference type="NCBI Taxonomy" id="1093978"/>
    <lineage>
        <taxon>Eukaryota</taxon>
        <taxon>Metazoa</taxon>
        <taxon>Spiralia</taxon>
        <taxon>Lophotrochozoa</taxon>
        <taxon>Mollusca</taxon>
        <taxon>Gastropoda</taxon>
        <taxon>Heterobranchia</taxon>
        <taxon>Euthyneura</taxon>
        <taxon>Panpulmonata</taxon>
        <taxon>Sacoglossa</taxon>
        <taxon>Placobranchoidea</taxon>
        <taxon>Plakobranchidae</taxon>
        <taxon>Elysia</taxon>
    </lineage>
</organism>
<sequence>MEVRPGQFNNATVVSVTTRPTIFSVQKVPFNLQQGEVGREGAVLTRQGYRRHK</sequence>
<evidence type="ECO:0000313" key="2">
    <source>
        <dbReference type="Proteomes" id="UP000762676"/>
    </source>
</evidence>
<dbReference type="AlphaFoldDB" id="A0AAV4GGQ5"/>
<dbReference type="Proteomes" id="UP000762676">
    <property type="component" value="Unassembled WGS sequence"/>
</dbReference>